<dbReference type="InterPro" id="IPR054477">
    <property type="entry name" value="LTN1_E3_ligase_6th"/>
</dbReference>
<dbReference type="Gene3D" id="3.30.40.10">
    <property type="entry name" value="Zinc/RING finger domain, C3HC4 (zinc finger)"/>
    <property type="match status" value="1"/>
</dbReference>
<keyword evidence="7" id="KW-0963">Cytoplasm</keyword>
<dbReference type="RefSeq" id="XP_023179160.2">
    <property type="nucleotide sequence ID" value="XM_023323392.2"/>
</dbReference>
<proteinExistence type="inferred from homology"/>
<comment type="subcellular location">
    <subcellularLocation>
        <location evidence="2">Cytoplasm</location>
        <location evidence="2">Cytosol</location>
    </subcellularLocation>
</comment>
<organism evidence="19 20">
    <name type="scientific">Drosophila hydei</name>
    <name type="common">Fruit fly</name>
    <dbReference type="NCBI Taxonomy" id="7224"/>
    <lineage>
        <taxon>Eukaryota</taxon>
        <taxon>Metazoa</taxon>
        <taxon>Ecdysozoa</taxon>
        <taxon>Arthropoda</taxon>
        <taxon>Hexapoda</taxon>
        <taxon>Insecta</taxon>
        <taxon>Pterygota</taxon>
        <taxon>Neoptera</taxon>
        <taxon>Endopterygota</taxon>
        <taxon>Diptera</taxon>
        <taxon>Brachycera</taxon>
        <taxon>Muscomorpha</taxon>
        <taxon>Ephydroidea</taxon>
        <taxon>Drosophilidae</taxon>
        <taxon>Drosophila</taxon>
    </lineage>
</organism>
<keyword evidence="11 15" id="KW-0863">Zinc-finger</keyword>
<sequence length="1748" mass="199150">MGGKTKQTPRTKNNAKPSSSSRTAELLGTTAPIFVGFSAQADGNLVPFAPGFSSAEQMPETFDASISPQTQIILRKLSKKDPLTKKKALQELHELITESDLDALKNILPLWPKFYHNLANDVEHAVREQTQIVQQLLVSKCKRAMAPYLKQLVPVWLASRYDSYAPAASIASNSFRETFARSGEVCLHCESEIIEYCTRNLTFHTPATLSIGKSLKPEEAEQKYQRVVIGSLKVLAFFIEQTSQTAEHEKLKEGLTTLLAHQKFWTFAKHKVPVVKAAWFDCIYHILQCANLLEVLTPQKSQLITTSFQLIDDADPLVAPHVWGCVLLLQSNYADWYSPLNIRKALLPKLSSLLRNAFNRNAQAICPNLLPFLSKITAESLQDLDLYEFYQRFFDDLKSAVVGTHEPPLSKADISIIHNAYFECLRFMLQQINNNAQRTAAMEEFGYGLLEHQLLEPIGNLLHSESNHVKYFFQHTSALVAFWDRECNTNSDKSASSLYVQLLNKFWTRIFDLVTQDLAVEDVNEQLLSHVLLLVQDLHVANPSLETQSVKFVEVDEEETTKVASQQSTPTRKAHDAAAFIQKELKQLVVKLVRICLDKASSSSNSARFIRQVRTLTKMFTDAEFYKSLTERGELHATLDKFVSILGKLNDDACESVVDILFEILSLQEPVPRFEYIGGTLLKIQQDRVQNLLLHRLLSYPLCTEPAVRQMLASPDTCEVIRRIAEEVVVDNNRDKLNLLHKCFFQTDTGDILINASTVDNILLAMCQPLEEIAENDMIEVCGSFIAQIMPVICSKANSSLAVRQKVFLKLFKFSLEQKVSDYLSEDTLWEITTCWQDALSSKDIEINDELLHSCARIVEELVTNAEHDASSLQDMAETVAKFIICSTENIEDETQRLSRIDETLVALLSSELKTNDLVLQFEQHSVYLEAVHSSISAGIPFNSAGFDEDKVIPLVRRAALNFTTICKLVCRVDSPQLTDISNEGEDELTEDYCDPNANLLKQWSECLIVEMLQCMHVASAADAWLELVDKVDAASEEVVLFLSEQLCSFLGNVSELVEIIKERLQQEALQQNNVIIYRLLGYLINTDHYESFEENATILLHEDLAELFLSKGAINAYVLTMQHLLPKLAQNSINWNSAIMRTEPSDMWSKAAVFRSLLLNNFESDENKKTDHQYIASAVQYITRIGDQQSATKELLHYNVELLNQSYESVINTVEIIKLLNELLLRFPYELTIKNWDTIRIGLGSWVLTVSKSMTNYKDPKTSFFIVAVFQLFATLISFIRSEKQKSSTELLKNVIDEWESLFAREVNVVLFKSYYKLTHEIDVAPDFRGCYAALLERILPALELMDYSFIYGFCKVPHSTLSLDHLCNFLLKQLHSSQHSVRLNSVHALRQLTPQFVADDIELNDKQSDNIEAASSTISKWHFLNRFEDYLNRYDALIRKYLPEFSFKVTELEDLEPIDRHNAYSYLLIWDCIINCCAKSPVALRSVYTSWLNENHYEENFLHFLFRAMPVDILKNHSAKVHSNGVFKELTWSQLQDPQLSVERYACHLYTEVLRKLPAVVRKWWNTSQSRQKNFVDNLTSNYVSALICSEELKAIVNRKEKHENMQVTVHTSTREVLAVYAIDEARMELVITLAPNYPLGAVKVECGKQIGGRANSRNVGMQLTIFLTHQNGTINDGLTLWKNNLDKKFEGVEECYVCYTVIHQDTCQLPKLTCKTCKKKFHGPCLYKWFTTSSKSTCPICRNVF</sequence>
<comment type="function">
    <text evidence="16">E3 ubiquitin-protein ligase. Component of the ribosome quality control complex (RQC), a ribosome-associated complex that mediates ubiquitination and extraction of incompletely synthesized nascent chains for proteasomal degradation.</text>
</comment>
<comment type="similarity">
    <text evidence="4 16">Belongs to the LTN1 family.</text>
</comment>
<dbReference type="PANTHER" id="PTHR12389">
    <property type="entry name" value="ZINC FINGER PROTEIN 294"/>
    <property type="match status" value="1"/>
</dbReference>
<dbReference type="Proteomes" id="UP000504633">
    <property type="component" value="Unplaced"/>
</dbReference>
<evidence type="ECO:0000256" key="12">
    <source>
        <dbReference type="ARBA" id="ARBA00022786"/>
    </source>
</evidence>
<evidence type="ECO:0000313" key="20">
    <source>
        <dbReference type="RefSeq" id="XP_023179160.2"/>
    </source>
</evidence>
<dbReference type="Gene3D" id="1.25.10.10">
    <property type="entry name" value="Leucine-rich Repeat Variant"/>
    <property type="match status" value="1"/>
</dbReference>
<dbReference type="GO" id="GO:0061630">
    <property type="term" value="F:ubiquitin protein ligase activity"/>
    <property type="evidence" value="ECO:0007669"/>
    <property type="project" value="UniProtKB-UniRule"/>
</dbReference>
<dbReference type="CTD" id="26046"/>
<evidence type="ECO:0000256" key="2">
    <source>
        <dbReference type="ARBA" id="ARBA00004514"/>
    </source>
</evidence>
<evidence type="ECO:0000256" key="9">
    <source>
        <dbReference type="ARBA" id="ARBA00022723"/>
    </source>
</evidence>
<dbReference type="InterPro" id="IPR011989">
    <property type="entry name" value="ARM-like"/>
</dbReference>
<keyword evidence="8 16" id="KW-0808">Transferase</keyword>
<accession>A0A6J1MI90</accession>
<dbReference type="SUPFAM" id="SSF48371">
    <property type="entry name" value="ARM repeat"/>
    <property type="match status" value="1"/>
</dbReference>
<dbReference type="PROSITE" id="PS50089">
    <property type="entry name" value="ZF_RING_2"/>
    <property type="match status" value="1"/>
</dbReference>
<dbReference type="InterPro" id="IPR039804">
    <property type="entry name" value="RING-CH-C4HC3_LTN1"/>
</dbReference>
<keyword evidence="13 16" id="KW-0862">Zinc</keyword>
<comment type="pathway">
    <text evidence="3 16">Protein modification; protein ubiquitination.</text>
</comment>
<evidence type="ECO:0000259" key="18">
    <source>
        <dbReference type="PROSITE" id="PS50089"/>
    </source>
</evidence>
<evidence type="ECO:0000256" key="16">
    <source>
        <dbReference type="RuleBase" id="RU367090"/>
    </source>
</evidence>
<evidence type="ECO:0000256" key="17">
    <source>
        <dbReference type="SAM" id="MobiDB-lite"/>
    </source>
</evidence>
<evidence type="ECO:0000256" key="7">
    <source>
        <dbReference type="ARBA" id="ARBA00022490"/>
    </source>
</evidence>
<comment type="subunit">
    <text evidence="16">Component of the ribosome quality control complex (RQC).</text>
</comment>
<evidence type="ECO:0000256" key="5">
    <source>
        <dbReference type="ARBA" id="ARBA00012483"/>
    </source>
</evidence>
<dbReference type="InterPro" id="IPR016024">
    <property type="entry name" value="ARM-type_fold"/>
</dbReference>
<reference evidence="20" key="1">
    <citation type="submission" date="2025-08" db="UniProtKB">
        <authorList>
            <consortium name="RefSeq"/>
        </authorList>
    </citation>
    <scope>IDENTIFICATION</scope>
    <source>
        <strain evidence="20">15085-1641.00</strain>
        <tissue evidence="20">Whole body</tissue>
    </source>
</reference>
<dbReference type="InterPro" id="IPR039795">
    <property type="entry name" value="LTN1/Rkr1"/>
</dbReference>
<dbReference type="UniPathway" id="UPA00143"/>
<evidence type="ECO:0000313" key="19">
    <source>
        <dbReference type="Proteomes" id="UP000504633"/>
    </source>
</evidence>
<evidence type="ECO:0000256" key="15">
    <source>
        <dbReference type="PROSITE-ProRule" id="PRU00175"/>
    </source>
</evidence>
<keyword evidence="9 16" id="KW-0479">Metal-binding</keyword>
<dbReference type="GO" id="GO:0005829">
    <property type="term" value="C:cytosol"/>
    <property type="evidence" value="ECO:0007669"/>
    <property type="project" value="UniProtKB-SubCell"/>
</dbReference>
<dbReference type="GO" id="GO:0016567">
    <property type="term" value="P:protein ubiquitination"/>
    <property type="evidence" value="ECO:0007669"/>
    <property type="project" value="UniProtKB-UniPathway"/>
</dbReference>
<dbReference type="GeneID" id="111605062"/>
<keyword evidence="12 16" id="KW-0833">Ubl conjugation pathway</keyword>
<evidence type="ECO:0000256" key="14">
    <source>
        <dbReference type="ARBA" id="ARBA00032366"/>
    </source>
</evidence>
<dbReference type="GO" id="GO:0072344">
    <property type="term" value="P:rescue of stalled ribosome"/>
    <property type="evidence" value="ECO:0007669"/>
    <property type="project" value="UniProtKB-UniRule"/>
</dbReference>
<dbReference type="Pfam" id="PF23009">
    <property type="entry name" value="UBC_like"/>
    <property type="match status" value="1"/>
</dbReference>
<dbReference type="GO" id="GO:0008270">
    <property type="term" value="F:zinc ion binding"/>
    <property type="evidence" value="ECO:0007669"/>
    <property type="project" value="UniProtKB-KW"/>
</dbReference>
<dbReference type="InterPro" id="IPR054478">
    <property type="entry name" value="LTN1_UBC"/>
</dbReference>
<comment type="catalytic activity">
    <reaction evidence="1 16">
        <text>S-ubiquitinyl-[E2 ubiquitin-conjugating enzyme]-L-cysteine + [acceptor protein]-L-lysine = [E2 ubiquitin-conjugating enzyme]-L-cysteine + N(6)-ubiquitinyl-[acceptor protein]-L-lysine.</text>
        <dbReference type="EC" id="2.3.2.27"/>
    </reaction>
</comment>
<keyword evidence="10" id="KW-0677">Repeat</keyword>
<evidence type="ECO:0000256" key="10">
    <source>
        <dbReference type="ARBA" id="ARBA00022737"/>
    </source>
</evidence>
<gene>
    <name evidence="20" type="primary">LOC111605062</name>
</gene>
<feature type="domain" description="RING-type" evidence="18">
    <location>
        <begin position="1698"/>
        <end position="1745"/>
    </location>
</feature>
<keyword evidence="19" id="KW-1185">Reference proteome</keyword>
<dbReference type="KEGG" id="dhe:111605062"/>
<evidence type="ECO:0000256" key="11">
    <source>
        <dbReference type="ARBA" id="ARBA00022771"/>
    </source>
</evidence>
<dbReference type="Pfam" id="PF22999">
    <property type="entry name" value="LTN1_E3_ligase_6th"/>
    <property type="match status" value="1"/>
</dbReference>
<evidence type="ECO:0000256" key="4">
    <source>
        <dbReference type="ARBA" id="ARBA00007997"/>
    </source>
</evidence>
<protein>
    <recommendedName>
        <fullName evidence="6 16">E3 ubiquitin-protein ligase listerin</fullName>
        <ecNumber evidence="5 16">2.3.2.27</ecNumber>
    </recommendedName>
    <alternativeName>
        <fullName evidence="14 16">RING-type E3 ubiquitin transferase listerin</fullName>
    </alternativeName>
</protein>
<dbReference type="CDD" id="cd16491">
    <property type="entry name" value="RING-CH-C4HC3_LTN1"/>
    <property type="match status" value="1"/>
</dbReference>
<dbReference type="GO" id="GO:1990116">
    <property type="term" value="P:ribosome-associated ubiquitin-dependent protein catabolic process"/>
    <property type="evidence" value="ECO:0007669"/>
    <property type="project" value="UniProtKB-UniRule"/>
</dbReference>
<dbReference type="InterPro" id="IPR013083">
    <property type="entry name" value="Znf_RING/FYVE/PHD"/>
</dbReference>
<dbReference type="GO" id="GO:0043023">
    <property type="term" value="F:ribosomal large subunit binding"/>
    <property type="evidence" value="ECO:0007669"/>
    <property type="project" value="TreeGrafter"/>
</dbReference>
<evidence type="ECO:0000256" key="8">
    <source>
        <dbReference type="ARBA" id="ARBA00022679"/>
    </source>
</evidence>
<dbReference type="GO" id="GO:1990112">
    <property type="term" value="C:RQC complex"/>
    <property type="evidence" value="ECO:0007669"/>
    <property type="project" value="UniProtKB-UniRule"/>
</dbReference>
<evidence type="ECO:0000256" key="13">
    <source>
        <dbReference type="ARBA" id="ARBA00022833"/>
    </source>
</evidence>
<dbReference type="EC" id="2.3.2.27" evidence="5 16"/>
<dbReference type="FunFam" id="3.30.40.10:FF:000038">
    <property type="entry name" value="E3 ubiquitin-protein ligase listerin"/>
    <property type="match status" value="1"/>
</dbReference>
<evidence type="ECO:0000256" key="3">
    <source>
        <dbReference type="ARBA" id="ARBA00004906"/>
    </source>
</evidence>
<dbReference type="InterPro" id="IPR054476">
    <property type="entry name" value="Ltn1_N"/>
</dbReference>
<feature type="region of interest" description="Disordered" evidence="17">
    <location>
        <begin position="1"/>
        <end position="23"/>
    </location>
</feature>
<dbReference type="InterPro" id="IPR001841">
    <property type="entry name" value="Znf_RING"/>
</dbReference>
<dbReference type="Pfam" id="PF22958">
    <property type="entry name" value="Ltn1_1st"/>
    <property type="match status" value="1"/>
</dbReference>
<dbReference type="SUPFAM" id="SSF57850">
    <property type="entry name" value="RING/U-box"/>
    <property type="match status" value="1"/>
</dbReference>
<evidence type="ECO:0000256" key="6">
    <source>
        <dbReference type="ARBA" id="ARBA00017157"/>
    </source>
</evidence>
<dbReference type="OMA" id="IYGSHWE"/>
<dbReference type="PANTHER" id="PTHR12389:SF0">
    <property type="entry name" value="E3 UBIQUITIN-PROTEIN LIGASE LISTERIN"/>
    <property type="match status" value="1"/>
</dbReference>
<dbReference type="OrthoDB" id="6108at2759"/>
<evidence type="ECO:0000256" key="1">
    <source>
        <dbReference type="ARBA" id="ARBA00000900"/>
    </source>
</evidence>
<name>A0A6J1MI90_DROHY</name>